<keyword evidence="15" id="KW-1185">Reference proteome</keyword>
<dbReference type="InterPro" id="IPR001412">
    <property type="entry name" value="aa-tRNA-synth_I_CS"/>
</dbReference>
<evidence type="ECO:0000256" key="4">
    <source>
        <dbReference type="ARBA" id="ARBA00022741"/>
    </source>
</evidence>
<dbReference type="Gene3D" id="3.90.740.10">
    <property type="entry name" value="Valyl/Leucyl/Isoleucyl-tRNA synthetase, editing domain"/>
    <property type="match status" value="1"/>
</dbReference>
<feature type="binding site" evidence="9">
    <location>
        <position position="727"/>
    </location>
    <ligand>
        <name>ATP</name>
        <dbReference type="ChEBI" id="CHEBI:30616"/>
    </ligand>
</feature>
<evidence type="ECO:0000256" key="3">
    <source>
        <dbReference type="ARBA" id="ARBA00022598"/>
    </source>
</evidence>
<dbReference type="InterPro" id="IPR013155">
    <property type="entry name" value="M/V/L/I-tRNA-synth_anticd-bd"/>
</dbReference>
<dbReference type="InterPro" id="IPR015413">
    <property type="entry name" value="Methionyl/Leucyl_tRNA_Synth"/>
</dbReference>
<dbReference type="SUPFAM" id="SSF52374">
    <property type="entry name" value="Nucleotidylyl transferase"/>
    <property type="match status" value="1"/>
</dbReference>
<dbReference type="Gene3D" id="3.40.50.620">
    <property type="entry name" value="HUPs"/>
    <property type="match status" value="3"/>
</dbReference>
<dbReference type="Pfam" id="PF13603">
    <property type="entry name" value="tRNA-synt_1_2"/>
    <property type="match status" value="1"/>
</dbReference>
<evidence type="ECO:0000256" key="2">
    <source>
        <dbReference type="ARBA" id="ARBA00022490"/>
    </source>
</evidence>
<dbReference type="EMBL" id="JBHMCA010000056">
    <property type="protein sequence ID" value="MFB9448043.1"/>
    <property type="molecule type" value="Genomic_DNA"/>
</dbReference>
<dbReference type="Gene3D" id="1.10.730.10">
    <property type="entry name" value="Isoleucyl-tRNA Synthetase, Domain 1"/>
    <property type="match status" value="1"/>
</dbReference>
<dbReference type="CDD" id="cd07958">
    <property type="entry name" value="Anticodon_Ia_Leu_BEm"/>
    <property type="match status" value="1"/>
</dbReference>
<dbReference type="InterPro" id="IPR002302">
    <property type="entry name" value="Leu-tRNA-ligase"/>
</dbReference>
<keyword evidence="4 9" id="KW-0547">Nucleotide-binding</keyword>
<accession>A0ABV5MGP5</accession>
<feature type="domain" description="Methionyl/Leucyl tRNA synthetase" evidence="12">
    <location>
        <begin position="65"/>
        <end position="170"/>
    </location>
</feature>
<comment type="similarity">
    <text evidence="1 9 10">Belongs to the class-I aminoacyl-tRNA synthetase family.</text>
</comment>
<dbReference type="InterPro" id="IPR009008">
    <property type="entry name" value="Val/Leu/Ile-tRNA-synth_edit"/>
</dbReference>
<evidence type="ECO:0000259" key="13">
    <source>
        <dbReference type="Pfam" id="PF13603"/>
    </source>
</evidence>
<dbReference type="PROSITE" id="PS00178">
    <property type="entry name" value="AA_TRNA_LIGASE_I"/>
    <property type="match status" value="1"/>
</dbReference>
<keyword evidence="6 9" id="KW-0648">Protein biosynthesis</keyword>
<evidence type="ECO:0000256" key="9">
    <source>
        <dbReference type="HAMAP-Rule" id="MF_00049"/>
    </source>
</evidence>
<feature type="short sequence motif" description="'KMSKS' region" evidence="9">
    <location>
        <begin position="724"/>
        <end position="728"/>
    </location>
</feature>
<feature type="domain" description="Leucyl-tRNA synthetase editing" evidence="13">
    <location>
        <begin position="295"/>
        <end position="496"/>
    </location>
</feature>
<dbReference type="CDD" id="cd00812">
    <property type="entry name" value="LeuRS_core"/>
    <property type="match status" value="1"/>
</dbReference>
<dbReference type="InterPro" id="IPR025709">
    <property type="entry name" value="Leu_tRNA-synth_edit"/>
</dbReference>
<evidence type="ECO:0000256" key="1">
    <source>
        <dbReference type="ARBA" id="ARBA00005594"/>
    </source>
</evidence>
<comment type="catalytic activity">
    <reaction evidence="8 9">
        <text>tRNA(Leu) + L-leucine + ATP = L-leucyl-tRNA(Leu) + AMP + diphosphate</text>
        <dbReference type="Rhea" id="RHEA:11688"/>
        <dbReference type="Rhea" id="RHEA-COMP:9613"/>
        <dbReference type="Rhea" id="RHEA-COMP:9622"/>
        <dbReference type="ChEBI" id="CHEBI:30616"/>
        <dbReference type="ChEBI" id="CHEBI:33019"/>
        <dbReference type="ChEBI" id="CHEBI:57427"/>
        <dbReference type="ChEBI" id="CHEBI:78442"/>
        <dbReference type="ChEBI" id="CHEBI:78494"/>
        <dbReference type="ChEBI" id="CHEBI:456215"/>
        <dbReference type="EC" id="6.1.1.4"/>
    </reaction>
</comment>
<dbReference type="InterPro" id="IPR014729">
    <property type="entry name" value="Rossmann-like_a/b/a_fold"/>
</dbReference>
<dbReference type="PANTHER" id="PTHR43740:SF2">
    <property type="entry name" value="LEUCINE--TRNA LIGASE, MITOCHONDRIAL"/>
    <property type="match status" value="1"/>
</dbReference>
<evidence type="ECO:0000256" key="5">
    <source>
        <dbReference type="ARBA" id="ARBA00022840"/>
    </source>
</evidence>
<dbReference type="SUPFAM" id="SSF47323">
    <property type="entry name" value="Anticodon-binding domain of a subclass of class I aminoacyl-tRNA synthetases"/>
    <property type="match status" value="1"/>
</dbReference>
<dbReference type="Proteomes" id="UP001589608">
    <property type="component" value="Unassembled WGS sequence"/>
</dbReference>
<feature type="domain" description="Methionyl/Valyl/Leucyl/Isoleucyl-tRNA synthetase anticodon-binding" evidence="11">
    <location>
        <begin position="803"/>
        <end position="917"/>
    </location>
</feature>
<dbReference type="InterPro" id="IPR009080">
    <property type="entry name" value="tRNAsynth_Ia_anticodon-bd"/>
</dbReference>
<evidence type="ECO:0000256" key="10">
    <source>
        <dbReference type="RuleBase" id="RU363039"/>
    </source>
</evidence>
<evidence type="ECO:0000259" key="12">
    <source>
        <dbReference type="Pfam" id="PF09334"/>
    </source>
</evidence>
<keyword evidence="7 9" id="KW-0030">Aminoacyl-tRNA synthetase</keyword>
<evidence type="ECO:0000256" key="8">
    <source>
        <dbReference type="ARBA" id="ARBA00047469"/>
    </source>
</evidence>
<comment type="caution">
    <text evidence="14">The sequence shown here is derived from an EMBL/GenBank/DDBJ whole genome shotgun (WGS) entry which is preliminary data.</text>
</comment>
<dbReference type="PANTHER" id="PTHR43740">
    <property type="entry name" value="LEUCYL-TRNA SYNTHETASE"/>
    <property type="match status" value="1"/>
</dbReference>
<evidence type="ECO:0000256" key="6">
    <source>
        <dbReference type="ARBA" id="ARBA00022917"/>
    </source>
</evidence>
<dbReference type="HAMAP" id="MF_00049_B">
    <property type="entry name" value="Leu_tRNA_synth_B"/>
    <property type="match status" value="1"/>
</dbReference>
<name>A0ABV5MGP5_9ACTN</name>
<keyword evidence="2 9" id="KW-0963">Cytoplasm</keyword>
<keyword evidence="3 9" id="KW-0436">Ligase</keyword>
<protein>
    <recommendedName>
        <fullName evidence="9">Leucine--tRNA ligase</fullName>
        <ecNumber evidence="9">6.1.1.4</ecNumber>
    </recommendedName>
    <alternativeName>
        <fullName evidence="9">Leucyl-tRNA synthetase</fullName>
        <shortName evidence="9">LeuRS</shortName>
    </alternativeName>
</protein>
<dbReference type="Pfam" id="PF09334">
    <property type="entry name" value="tRNA-synt_1g"/>
    <property type="match status" value="1"/>
</dbReference>
<organism evidence="14 15">
    <name type="scientific">Dactylosporangium vinaceum</name>
    <dbReference type="NCBI Taxonomy" id="53362"/>
    <lineage>
        <taxon>Bacteria</taxon>
        <taxon>Bacillati</taxon>
        <taxon>Actinomycetota</taxon>
        <taxon>Actinomycetes</taxon>
        <taxon>Micromonosporales</taxon>
        <taxon>Micromonosporaceae</taxon>
        <taxon>Dactylosporangium</taxon>
    </lineage>
</organism>
<dbReference type="NCBIfam" id="TIGR00396">
    <property type="entry name" value="leuS_bact"/>
    <property type="match status" value="1"/>
</dbReference>
<dbReference type="RefSeq" id="WP_223097010.1">
    <property type="nucleotide sequence ID" value="NZ_CP061913.1"/>
</dbReference>
<evidence type="ECO:0000313" key="14">
    <source>
        <dbReference type="EMBL" id="MFB9448043.1"/>
    </source>
</evidence>
<dbReference type="Pfam" id="PF08264">
    <property type="entry name" value="Anticodon_1"/>
    <property type="match status" value="1"/>
</dbReference>
<dbReference type="PRINTS" id="PR00985">
    <property type="entry name" value="TRNASYNTHLEU"/>
</dbReference>
<proteinExistence type="inferred from homology"/>
<gene>
    <name evidence="9 14" type="primary">leuS</name>
    <name evidence="14" type="ORF">ACFFTR_33540</name>
</gene>
<keyword evidence="5 9" id="KW-0067">ATP-binding</keyword>
<dbReference type="EC" id="6.1.1.4" evidence="9"/>
<sequence>MSEAVTDGAVDIPPYRYTAAMAADIEACWQDYWSEQGTFHAPNPTGPLSDPNHPRAGAPKLYVMDMFPYPSGAGLHVGHPLGYIGTDCYTRYFRMAGYNVLHPMGFDSFGLPAEQYAVQTGTHPRTTTEANIERYRSQLRRLGLAYDDRRSVATTDTDFYHWTQWIFLQIFNSWFDAEQQKARPIEELIEAFSAGTRPTPDGRDWAELSATEQRKIIDEHRLAYISEAPVNWCPGLGTVLANEEVTPDGRSERGNFPVFKRSLRQWMMRITAYGDRLLDDLDRLDWPEKVKSMQRNWIGRSRGAHVDFGVEGGTPGSNAIRVFTTRPDTLFGATYMVLAPEHALVDSLVPAAWPDGTNEKWTGGAKTPAEAVAAYRAFAASKTDVERQADAKEKTGVFTGAYATNPVDGRSIPVFIADYVLAGYGTGAIMAVPGQDERDWEFAEVFELPIIRTVQPSADFPEDGKAYTGDGPAINSSFLNGLGVAEAKAAIIDWLEEKGHGVGAITYRLRDWLFSRQRYWGEPFPIVYDETGMPIGLPESMLPVVLPEVEDFSPRTFDIDDASSMPETPLSRAKEWVEVTLDLGDGPKTYTRETNVMPQWAGSSWYELRYLDPANASKLVDPQNERYWMGPQTPGDVGGVDLYVGGVEHAVLHLLYARFWHKVLFDRGFVSSEEPFRKLFNQGYIQAYAYKDARGVYVDAEKVEERQSGKFFYGDQEVSREYGKMGKSLKNVVTPDEMCERYGADTFRVYEMSMGPLDVSRPWDTRAVVGAQRFLQRVWRLVVDEQTDGLRVTDDTLDEDTRRLLHRVIDGVRVDIEEMRFNTAIAKMIELTNRVTQISAAGTPREVADPLARLIAPFAPHLAEELWQRMGHETSVAYADFPKADPAYLVADSVTYPVQVNGKVRGTVEVLADADEDTVRTAALAAVAEHVAGKTPKKVIFVKGRMVSVVV</sequence>
<comment type="caution">
    <text evidence="9">Lacks conserved residue(s) required for the propagation of feature annotation.</text>
</comment>
<evidence type="ECO:0000256" key="7">
    <source>
        <dbReference type="ARBA" id="ARBA00023146"/>
    </source>
</evidence>
<dbReference type="SUPFAM" id="SSF50677">
    <property type="entry name" value="ValRS/IleRS/LeuRS editing domain"/>
    <property type="match status" value="1"/>
</dbReference>
<comment type="subcellular location">
    <subcellularLocation>
        <location evidence="9">Cytoplasm</location>
    </subcellularLocation>
</comment>
<reference evidence="14 15" key="1">
    <citation type="submission" date="2024-09" db="EMBL/GenBank/DDBJ databases">
        <authorList>
            <person name="Sun Q."/>
            <person name="Mori K."/>
        </authorList>
    </citation>
    <scope>NUCLEOTIDE SEQUENCE [LARGE SCALE GENOMIC DNA]</scope>
    <source>
        <strain evidence="14 15">JCM 3307</strain>
    </source>
</reference>
<evidence type="ECO:0000259" key="11">
    <source>
        <dbReference type="Pfam" id="PF08264"/>
    </source>
</evidence>
<evidence type="ECO:0000313" key="15">
    <source>
        <dbReference type="Proteomes" id="UP001589608"/>
    </source>
</evidence>
<dbReference type="GO" id="GO:0004823">
    <property type="term" value="F:leucine-tRNA ligase activity"/>
    <property type="evidence" value="ECO:0007669"/>
    <property type="project" value="UniProtKB-EC"/>
</dbReference>